<keyword evidence="4" id="KW-1185">Reference proteome</keyword>
<gene>
    <name evidence="3" type="ORF">IO99_06060</name>
</gene>
<dbReference type="Proteomes" id="UP000028542">
    <property type="component" value="Unassembled WGS sequence"/>
</dbReference>
<dbReference type="InterPro" id="IPR000835">
    <property type="entry name" value="HTH_MarR-typ"/>
</dbReference>
<dbReference type="EMBL" id="JPMD01000013">
    <property type="protein sequence ID" value="KEZ87379.1"/>
    <property type="molecule type" value="Genomic_DNA"/>
</dbReference>
<comment type="caution">
    <text evidence="3">The sequence shown here is derived from an EMBL/GenBank/DDBJ whole genome shotgun (WGS) entry which is preliminary data.</text>
</comment>
<feature type="transmembrane region" description="Helical" evidence="1">
    <location>
        <begin position="142"/>
        <end position="161"/>
    </location>
</feature>
<dbReference type="Pfam" id="PF01047">
    <property type="entry name" value="MarR"/>
    <property type="match status" value="1"/>
</dbReference>
<dbReference type="SUPFAM" id="SSF46785">
    <property type="entry name" value="Winged helix' DNA-binding domain"/>
    <property type="match status" value="1"/>
</dbReference>
<dbReference type="AlphaFoldDB" id="A0A084JEJ5"/>
<feature type="domain" description="HTH marR-type" evidence="2">
    <location>
        <begin position="322"/>
        <end position="367"/>
    </location>
</feature>
<dbReference type="InterPro" id="IPR036388">
    <property type="entry name" value="WH-like_DNA-bd_sf"/>
</dbReference>
<feature type="transmembrane region" description="Helical" evidence="1">
    <location>
        <begin position="106"/>
        <end position="130"/>
    </location>
</feature>
<evidence type="ECO:0000259" key="2">
    <source>
        <dbReference type="Pfam" id="PF01047"/>
    </source>
</evidence>
<dbReference type="InterPro" id="IPR036390">
    <property type="entry name" value="WH_DNA-bd_sf"/>
</dbReference>
<dbReference type="GO" id="GO:0003700">
    <property type="term" value="F:DNA-binding transcription factor activity"/>
    <property type="evidence" value="ECO:0007669"/>
    <property type="project" value="InterPro"/>
</dbReference>
<name>A0A084JEJ5_9CLOT</name>
<accession>A0A084JEJ5</accession>
<dbReference type="eggNOG" id="ENOG503464X">
    <property type="taxonomic scope" value="Bacteria"/>
</dbReference>
<evidence type="ECO:0000313" key="4">
    <source>
        <dbReference type="Proteomes" id="UP000028542"/>
    </source>
</evidence>
<proteinExistence type="predicted"/>
<keyword evidence="1" id="KW-0812">Transmembrane</keyword>
<sequence length="375" mass="43591">MKFMQVRILKLKNYFKECKLRTKIAGLSIILLLNASLSFCIKPHILLNENQILYLMSTMAQVIAGLFGLVLAAYAIIDPKLKEVGSKDEQLADSVEILRHKYFNNIIILSFMCAITIISCLFTLSLYYEISSKTIPILLNQSTLLCIGSIVLFLYFGCSLLNPNALSNLSKEELKNIEKEYGGIDKDFKPFVAYYNRLESLIIGYATELMNQELKLTVSYKYVDYKKKHIQIIQALEILGMRKIINRNIYNKIDELRRYRNALVHSLDDEKVNPIIFEELKSLYQKLYDVYQNKDNEDLWNQKRLELYQYGEQITLSEMDKMILEMIERDSNVTLGEIANNLEISKATASRKINLLLENQWIEKSKDGYFIKNKS</sequence>
<keyword evidence="1" id="KW-1133">Transmembrane helix</keyword>
<evidence type="ECO:0000256" key="1">
    <source>
        <dbReference type="SAM" id="Phobius"/>
    </source>
</evidence>
<organism evidence="3 4">
    <name type="scientific">Clostridium sulfidigenes</name>
    <dbReference type="NCBI Taxonomy" id="318464"/>
    <lineage>
        <taxon>Bacteria</taxon>
        <taxon>Bacillati</taxon>
        <taxon>Bacillota</taxon>
        <taxon>Clostridia</taxon>
        <taxon>Eubacteriales</taxon>
        <taxon>Clostridiaceae</taxon>
        <taxon>Clostridium</taxon>
    </lineage>
</organism>
<feature type="transmembrane region" description="Helical" evidence="1">
    <location>
        <begin position="54"/>
        <end position="77"/>
    </location>
</feature>
<dbReference type="RefSeq" id="WP_035131311.1">
    <property type="nucleotide sequence ID" value="NZ_JPMD01000013.1"/>
</dbReference>
<evidence type="ECO:0000313" key="3">
    <source>
        <dbReference type="EMBL" id="KEZ87379.1"/>
    </source>
</evidence>
<dbReference type="Gene3D" id="1.10.10.10">
    <property type="entry name" value="Winged helix-like DNA-binding domain superfamily/Winged helix DNA-binding domain"/>
    <property type="match status" value="1"/>
</dbReference>
<keyword evidence="1" id="KW-0472">Membrane</keyword>
<protein>
    <recommendedName>
        <fullName evidence="2">HTH marR-type domain-containing protein</fullName>
    </recommendedName>
</protein>
<reference evidence="3 4" key="1">
    <citation type="submission" date="2014-07" db="EMBL/GenBank/DDBJ databases">
        <title>Draft genome of Clostridium sulfidigenes 113A isolated from sediments associated with methane hydrate from Krishna Godavari basin.</title>
        <authorList>
            <person name="Honkalas V.S."/>
            <person name="Dabir A.P."/>
            <person name="Arora P."/>
            <person name="Dhakephalkar P.K."/>
        </authorList>
    </citation>
    <scope>NUCLEOTIDE SEQUENCE [LARGE SCALE GENOMIC DNA]</scope>
    <source>
        <strain evidence="3 4">113A</strain>
    </source>
</reference>